<dbReference type="GO" id="GO:0000049">
    <property type="term" value="F:tRNA binding"/>
    <property type="evidence" value="ECO:0007669"/>
    <property type="project" value="UniProtKB-KW"/>
</dbReference>
<dbReference type="Pfam" id="PF03129">
    <property type="entry name" value="HGTP_anticodon"/>
    <property type="match status" value="1"/>
</dbReference>
<dbReference type="Gene3D" id="3.30.980.10">
    <property type="entry name" value="Threonyl-trna Synthetase, Chain A, domain 2"/>
    <property type="match status" value="1"/>
</dbReference>
<dbReference type="EC" id="6.1.1.3" evidence="14"/>
<evidence type="ECO:0000256" key="12">
    <source>
        <dbReference type="ARBA" id="ARBA00023146"/>
    </source>
</evidence>
<keyword evidence="17" id="KW-1185">Reference proteome</keyword>
<dbReference type="FunFam" id="3.30.930.10:FF:000019">
    <property type="entry name" value="Threonine--tRNA ligase"/>
    <property type="match status" value="1"/>
</dbReference>
<keyword evidence="12 14" id="KW-0030">Aminoacyl-tRNA synthetase</keyword>
<comment type="catalytic activity">
    <reaction evidence="13 14">
        <text>tRNA(Thr) + L-threonine + ATP = L-threonyl-tRNA(Thr) + AMP + diphosphate + H(+)</text>
        <dbReference type="Rhea" id="RHEA:24624"/>
        <dbReference type="Rhea" id="RHEA-COMP:9670"/>
        <dbReference type="Rhea" id="RHEA-COMP:9704"/>
        <dbReference type="ChEBI" id="CHEBI:15378"/>
        <dbReference type="ChEBI" id="CHEBI:30616"/>
        <dbReference type="ChEBI" id="CHEBI:33019"/>
        <dbReference type="ChEBI" id="CHEBI:57926"/>
        <dbReference type="ChEBI" id="CHEBI:78442"/>
        <dbReference type="ChEBI" id="CHEBI:78534"/>
        <dbReference type="ChEBI" id="CHEBI:456215"/>
        <dbReference type="EC" id="6.1.1.3"/>
    </reaction>
</comment>
<dbReference type="InterPro" id="IPR033728">
    <property type="entry name" value="ThrRS_core"/>
</dbReference>
<dbReference type="EMBL" id="CP012542">
    <property type="protein sequence ID" value="QCD43912.1"/>
    <property type="molecule type" value="Genomic_DNA"/>
</dbReference>
<comment type="subunit">
    <text evidence="14">Homodimer.</text>
</comment>
<evidence type="ECO:0000256" key="9">
    <source>
        <dbReference type="ARBA" id="ARBA00022840"/>
    </source>
</evidence>
<keyword evidence="8 14" id="KW-0862">Zinc</keyword>
<dbReference type="SUPFAM" id="SSF52954">
    <property type="entry name" value="Class II aaRS ABD-related"/>
    <property type="match status" value="1"/>
</dbReference>
<evidence type="ECO:0000256" key="14">
    <source>
        <dbReference type="HAMAP-Rule" id="MF_00184"/>
    </source>
</evidence>
<evidence type="ECO:0000313" key="17">
    <source>
        <dbReference type="Proteomes" id="UP000503264"/>
    </source>
</evidence>
<dbReference type="RefSeq" id="WP_171993235.1">
    <property type="nucleotide sequence ID" value="NZ_CP012542.1"/>
</dbReference>
<comment type="similarity">
    <text evidence="2 14">Belongs to the class-II aminoacyl-tRNA synthetase family.</text>
</comment>
<organism evidence="16 17">
    <name type="scientific">Campylobacter mucosalis CCUG 21559</name>
    <dbReference type="NCBI Taxonomy" id="1032067"/>
    <lineage>
        <taxon>Bacteria</taxon>
        <taxon>Pseudomonadati</taxon>
        <taxon>Campylobacterota</taxon>
        <taxon>Epsilonproteobacteria</taxon>
        <taxon>Campylobacterales</taxon>
        <taxon>Campylobacteraceae</taxon>
        <taxon>Campylobacter</taxon>
    </lineage>
</organism>
<feature type="domain" description="Aminoacyl-transfer RNA synthetases class-II family profile" evidence="15">
    <location>
        <begin position="242"/>
        <end position="503"/>
    </location>
</feature>
<dbReference type="GO" id="GO:0005829">
    <property type="term" value="C:cytosol"/>
    <property type="evidence" value="ECO:0007669"/>
    <property type="project" value="TreeGrafter"/>
</dbReference>
<keyword evidence="6 14" id="KW-0479">Metal-binding</keyword>
<dbReference type="InterPro" id="IPR045864">
    <property type="entry name" value="aa-tRNA-synth_II/BPL/LPL"/>
</dbReference>
<dbReference type="PRINTS" id="PR01047">
    <property type="entry name" value="TRNASYNTHTHR"/>
</dbReference>
<name>A0A6G5QE38_9BACT</name>
<dbReference type="Gene3D" id="3.30.930.10">
    <property type="entry name" value="Bira Bifunctional Protein, Domain 2"/>
    <property type="match status" value="1"/>
</dbReference>
<dbReference type="PANTHER" id="PTHR11451:SF44">
    <property type="entry name" value="THREONINE--TRNA LIGASE, CHLOROPLASTIC_MITOCHONDRIAL 2"/>
    <property type="match status" value="1"/>
</dbReference>
<dbReference type="SUPFAM" id="SSF55681">
    <property type="entry name" value="Class II aaRS and biotin synthetases"/>
    <property type="match status" value="1"/>
</dbReference>
<dbReference type="GO" id="GO:0006435">
    <property type="term" value="P:threonyl-tRNA aminoacylation"/>
    <property type="evidence" value="ECO:0007669"/>
    <property type="project" value="UniProtKB-UniRule"/>
</dbReference>
<keyword evidence="10 14" id="KW-0694">RNA-binding</keyword>
<dbReference type="Pfam" id="PF00587">
    <property type="entry name" value="tRNA-synt_2b"/>
    <property type="match status" value="1"/>
</dbReference>
<sequence length="606" mass="69331">MSEIIAYKLNGEIVDTQSIGSRQNEAEPIYFDNSADALNVIRHSCAHLMAQAIKSIYPNAKFFVGPNVDDGFYYDFKVDEINTKLSDDDLAAIEAKMKELAEAKQEIIKTSSTKAFMTDKFKNDELKQEVLKRIPEGEVSSYSQGDFEDLCRGPHLPNTKFLRFFKLTRVAGAYLAGDENREMINRIYGTAYADKESLKEHLHILEEAKKRDHRRLGVDMKLFSFDDEIGGGLALWLPNGGRLRSKLEQLLYKAHRERGYEPVRGPELLKADVWKKSGHYANYKENMYFTTIDEQEYGIKPMNCVGHIKVYQTDIRSYRDLPLKFFEYGVVHRHEKSGVLHGLFRVREFAQDDSHIFCMPSQIKQNILEILEFVGKIMKSFGFEYEMEISTKPAKAIGDDEIWDTATRALKEALDENGFKYGIDEGGGAFYGPKIDIKITDALKRKWQCGTIQVDFNLPERFDLGYIDSNNERKRPVMLHRALLGSFERFIGILLEHTAGELPFFIAPTQVVIVPISDAHLEYAKKVARELRNVGVDSEISSKNESLNKRIRTAEKQRVPMIVVLGDNEVANEAIALRDRQARTQSDMSLADFINLTKEKLSEVHF</sequence>
<dbReference type="InterPro" id="IPR012947">
    <property type="entry name" value="tRNA_SAD"/>
</dbReference>
<dbReference type="InterPro" id="IPR002320">
    <property type="entry name" value="Thr-tRNA-ligase_IIa"/>
</dbReference>
<dbReference type="CDD" id="cd00771">
    <property type="entry name" value="ThrRS_core"/>
    <property type="match status" value="1"/>
</dbReference>
<dbReference type="InterPro" id="IPR006195">
    <property type="entry name" value="aa-tRNA-synth_II"/>
</dbReference>
<keyword evidence="3 14" id="KW-0963">Cytoplasm</keyword>
<evidence type="ECO:0000256" key="11">
    <source>
        <dbReference type="ARBA" id="ARBA00022917"/>
    </source>
</evidence>
<evidence type="ECO:0000256" key="10">
    <source>
        <dbReference type="ARBA" id="ARBA00022884"/>
    </source>
</evidence>
<protein>
    <recommendedName>
        <fullName evidence="14">Threonine--tRNA ligase</fullName>
        <ecNumber evidence="14">6.1.1.3</ecNumber>
    </recommendedName>
    <alternativeName>
        <fullName evidence="14">Threonyl-tRNA synthetase</fullName>
        <shortName evidence="14">ThrRS</shortName>
    </alternativeName>
</protein>
<comment type="cofactor">
    <cofactor evidence="14">
        <name>Zn(2+)</name>
        <dbReference type="ChEBI" id="CHEBI:29105"/>
    </cofactor>
    <text evidence="14">Binds 1 zinc ion per subunit.</text>
</comment>
<proteinExistence type="inferred from homology"/>
<dbReference type="InterPro" id="IPR036621">
    <property type="entry name" value="Anticodon-bd_dom_sf"/>
</dbReference>
<reference evidence="16 17" key="1">
    <citation type="submission" date="2016-07" db="EMBL/GenBank/DDBJ databases">
        <title>Comparative genomics of the Campylobacter concisus group.</title>
        <authorList>
            <person name="Miller W.G."/>
            <person name="Yee E."/>
            <person name="Chapman M.H."/>
            <person name="Huynh S."/>
            <person name="Bono J.L."/>
            <person name="On S.L.W."/>
            <person name="StLeger J."/>
            <person name="Foster G."/>
            <person name="Parker C.T."/>
        </authorList>
    </citation>
    <scope>NUCLEOTIDE SEQUENCE [LARGE SCALE GENOMIC DNA]</scope>
    <source>
        <strain evidence="16 17">CCUG 21559</strain>
    </source>
</reference>
<comment type="subcellular location">
    <subcellularLocation>
        <location evidence="1 14">Cytoplasm</location>
    </subcellularLocation>
</comment>
<evidence type="ECO:0000256" key="5">
    <source>
        <dbReference type="ARBA" id="ARBA00022598"/>
    </source>
</evidence>
<feature type="region of interest" description="Catalytic" evidence="14">
    <location>
        <begin position="212"/>
        <end position="503"/>
    </location>
</feature>
<keyword evidence="9 14" id="KW-0067">ATP-binding</keyword>
<dbReference type="FunFam" id="3.40.50.800:FF:000001">
    <property type="entry name" value="Threonine--tRNA ligase"/>
    <property type="match status" value="1"/>
</dbReference>
<evidence type="ECO:0000256" key="4">
    <source>
        <dbReference type="ARBA" id="ARBA00022555"/>
    </source>
</evidence>
<dbReference type="GO" id="GO:0004829">
    <property type="term" value="F:threonine-tRNA ligase activity"/>
    <property type="evidence" value="ECO:0007669"/>
    <property type="project" value="UniProtKB-UniRule"/>
</dbReference>
<dbReference type="Gene3D" id="3.40.50.800">
    <property type="entry name" value="Anticodon-binding domain"/>
    <property type="match status" value="1"/>
</dbReference>
<evidence type="ECO:0000259" key="15">
    <source>
        <dbReference type="PROSITE" id="PS50862"/>
    </source>
</evidence>
<dbReference type="InterPro" id="IPR047246">
    <property type="entry name" value="ThrRS_anticodon"/>
</dbReference>
<keyword evidence="5 14" id="KW-0436">Ligase</keyword>
<evidence type="ECO:0000256" key="2">
    <source>
        <dbReference type="ARBA" id="ARBA00008226"/>
    </source>
</evidence>
<dbReference type="AlphaFoldDB" id="A0A6G5QE38"/>
<evidence type="ECO:0000256" key="8">
    <source>
        <dbReference type="ARBA" id="ARBA00022833"/>
    </source>
</evidence>
<dbReference type="NCBIfam" id="TIGR00418">
    <property type="entry name" value="thrS"/>
    <property type="match status" value="1"/>
</dbReference>
<dbReference type="InterPro" id="IPR004154">
    <property type="entry name" value="Anticodon-bd"/>
</dbReference>
<feature type="binding site" evidence="14">
    <location>
        <position position="480"/>
    </location>
    <ligand>
        <name>Zn(2+)</name>
        <dbReference type="ChEBI" id="CHEBI:29105"/>
        <note>catalytic</note>
    </ligand>
</feature>
<dbReference type="PROSITE" id="PS50862">
    <property type="entry name" value="AA_TRNA_LIGASE_II"/>
    <property type="match status" value="1"/>
</dbReference>
<dbReference type="Proteomes" id="UP000503264">
    <property type="component" value="Chromosome"/>
</dbReference>
<dbReference type="GO" id="GO:0046872">
    <property type="term" value="F:metal ion binding"/>
    <property type="evidence" value="ECO:0007669"/>
    <property type="project" value="UniProtKB-KW"/>
</dbReference>
<dbReference type="InterPro" id="IPR018163">
    <property type="entry name" value="Thr/Ala-tRNA-synth_IIc_edit"/>
</dbReference>
<dbReference type="PANTHER" id="PTHR11451">
    <property type="entry name" value="THREONINE-TRNA LIGASE"/>
    <property type="match status" value="1"/>
</dbReference>
<evidence type="ECO:0000256" key="13">
    <source>
        <dbReference type="ARBA" id="ARBA00049515"/>
    </source>
</evidence>
<evidence type="ECO:0000256" key="7">
    <source>
        <dbReference type="ARBA" id="ARBA00022741"/>
    </source>
</evidence>
<keyword evidence="7 14" id="KW-0547">Nucleotide-binding</keyword>
<dbReference type="HAMAP" id="MF_00184">
    <property type="entry name" value="Thr_tRNA_synth"/>
    <property type="match status" value="1"/>
</dbReference>
<feature type="binding site" evidence="14">
    <location>
        <position position="304"/>
    </location>
    <ligand>
        <name>Zn(2+)</name>
        <dbReference type="ChEBI" id="CHEBI:29105"/>
        <note>catalytic</note>
    </ligand>
</feature>
<evidence type="ECO:0000256" key="3">
    <source>
        <dbReference type="ARBA" id="ARBA00022490"/>
    </source>
</evidence>
<dbReference type="FunFam" id="3.30.980.10:FF:000005">
    <property type="entry name" value="Threonyl-tRNA synthetase, mitochondrial"/>
    <property type="match status" value="1"/>
</dbReference>
<accession>A0A6G5QE38</accession>
<dbReference type="Gene3D" id="3.30.54.20">
    <property type="match status" value="1"/>
</dbReference>
<evidence type="ECO:0000256" key="6">
    <source>
        <dbReference type="ARBA" id="ARBA00022723"/>
    </source>
</evidence>
<dbReference type="CDD" id="cd00860">
    <property type="entry name" value="ThrRS_anticodon"/>
    <property type="match status" value="1"/>
</dbReference>
<dbReference type="GO" id="GO:0005524">
    <property type="term" value="F:ATP binding"/>
    <property type="evidence" value="ECO:0007669"/>
    <property type="project" value="UniProtKB-UniRule"/>
</dbReference>
<dbReference type="SMART" id="SM00863">
    <property type="entry name" value="tRNA_SAD"/>
    <property type="match status" value="1"/>
</dbReference>
<dbReference type="Pfam" id="PF07973">
    <property type="entry name" value="tRNA_SAD"/>
    <property type="match status" value="1"/>
</dbReference>
<evidence type="ECO:0000256" key="1">
    <source>
        <dbReference type="ARBA" id="ARBA00004496"/>
    </source>
</evidence>
<dbReference type="SUPFAM" id="SSF55186">
    <property type="entry name" value="ThrRS/AlaRS common domain"/>
    <property type="match status" value="1"/>
</dbReference>
<keyword evidence="11 14" id="KW-0648">Protein biosynthesis</keyword>
<dbReference type="InterPro" id="IPR002314">
    <property type="entry name" value="aa-tRNA-synt_IIb"/>
</dbReference>
<feature type="binding site" evidence="14">
    <location>
        <position position="355"/>
    </location>
    <ligand>
        <name>Zn(2+)</name>
        <dbReference type="ChEBI" id="CHEBI:29105"/>
        <note>catalytic</note>
    </ligand>
</feature>
<keyword evidence="4 14" id="KW-0820">tRNA-binding</keyword>
<gene>
    <name evidence="14 16" type="primary">thrS</name>
    <name evidence="16" type="ORF">CMUC_0087</name>
</gene>
<evidence type="ECO:0000313" key="16">
    <source>
        <dbReference type="EMBL" id="QCD43912.1"/>
    </source>
</evidence>